<comment type="caution">
    <text evidence="1">The sequence shown here is derived from an EMBL/GenBank/DDBJ whole genome shotgun (WGS) entry which is preliminary data.</text>
</comment>
<organism evidence="1 2">
    <name type="scientific">Cyclotella atomus</name>
    <dbReference type="NCBI Taxonomy" id="382360"/>
    <lineage>
        <taxon>Eukaryota</taxon>
        <taxon>Sar</taxon>
        <taxon>Stramenopiles</taxon>
        <taxon>Ochrophyta</taxon>
        <taxon>Bacillariophyta</taxon>
        <taxon>Coscinodiscophyceae</taxon>
        <taxon>Thalassiosirophycidae</taxon>
        <taxon>Stephanodiscales</taxon>
        <taxon>Stephanodiscaceae</taxon>
        <taxon>Cyclotella</taxon>
    </lineage>
</organism>
<dbReference type="Proteomes" id="UP001530400">
    <property type="component" value="Unassembled WGS sequence"/>
</dbReference>
<proteinExistence type="predicted"/>
<name>A0ABD3NLB3_9STRA</name>
<reference evidence="1 2" key="1">
    <citation type="submission" date="2024-10" db="EMBL/GenBank/DDBJ databases">
        <title>Updated reference genomes for cyclostephanoid diatoms.</title>
        <authorList>
            <person name="Roberts W.R."/>
            <person name="Alverson A.J."/>
        </authorList>
    </citation>
    <scope>NUCLEOTIDE SEQUENCE [LARGE SCALE GENOMIC DNA]</scope>
    <source>
        <strain evidence="1 2">AJA010-31</strain>
    </source>
</reference>
<protein>
    <submittedName>
        <fullName evidence="1">Uncharacterized protein</fullName>
    </submittedName>
</protein>
<evidence type="ECO:0000313" key="2">
    <source>
        <dbReference type="Proteomes" id="UP001530400"/>
    </source>
</evidence>
<dbReference type="AlphaFoldDB" id="A0ABD3NLB3"/>
<dbReference type="EMBL" id="JALLPJ020001086">
    <property type="protein sequence ID" value="KAL3776688.1"/>
    <property type="molecule type" value="Genomic_DNA"/>
</dbReference>
<accession>A0ABD3NLB3</accession>
<keyword evidence="2" id="KW-1185">Reference proteome</keyword>
<sequence>MSRRPQYQSNNDVCNHVTEMESENGLKIGGTKGHIEETVYDPVFITIYNAFRWKMIPNCTGRYTCRDHKAVSHLAPRELLQACGIDQSAIESFIEYKIVFEQSRRKDPIHVIPFAVDRTTGLISYVKSSEEGEVTFVHTMNSCSGFQRKLDALNVVLTDACIIKDI</sequence>
<gene>
    <name evidence="1" type="ORF">ACHAWO_003101</name>
</gene>
<evidence type="ECO:0000313" key="1">
    <source>
        <dbReference type="EMBL" id="KAL3776688.1"/>
    </source>
</evidence>